<protein>
    <submittedName>
        <fullName evidence="3">Uncharacterized protein</fullName>
    </submittedName>
</protein>
<keyword evidence="4" id="KW-1185">Reference proteome</keyword>
<gene>
    <name evidence="3" type="ORF">SCHPADRAFT_934180</name>
</gene>
<keyword evidence="2" id="KW-0812">Transmembrane</keyword>
<evidence type="ECO:0000313" key="3">
    <source>
        <dbReference type="EMBL" id="KLO20309.1"/>
    </source>
</evidence>
<feature type="compositionally biased region" description="Polar residues" evidence="1">
    <location>
        <begin position="15"/>
        <end position="31"/>
    </location>
</feature>
<dbReference type="InParanoid" id="A0A0H2S8P7"/>
<keyword evidence="2" id="KW-0472">Membrane</keyword>
<sequence>MILLDVLDHSENEASSSKTVINSSQHSTSRRPASFAGSETDSVRRLVLPDYATSQFLAEQAVQQQERHRYATKKSRWRRKRFWLAVLVAFALYLLVSACVAVPLVLRLRRAGKDPPYISALVKSGNGFPIDVVTLPPTSGDIISCNKWNYVSNGSAPYYSIKYSIPTNETLTLRSNLTTMDNVKLSQNIMGGLSLDVSTNATQKEGQLQLALRGGDPGPVTACLLRTSDGWGLALSMPDNTNQQSIANLQLQLSLLLPPPSPSRKLKSITTSLPGFNQTFSNLASYDFFDSFVVIGSIGAVNIESVSATTLLVQNSVGNITGTFNASESLVLETVLSPISANVSLYNAAYQDCPPTFFVAETGSSDISLNITLYDGSSNYVNKNPAPSFVSDIRTFGGSLKANVFHDNSSRPSFHYLNARNNLEPAEIYLDSKFQGTYDVRTTLSDAMVDRDYNVIDPLGQNRTRLFQDDVTSTNRLLGWTGWDPRPKDGTRHNQGHVEVVSSLSQAILQLTEVPDPSRLVDMHNQQSLIS</sequence>
<accession>A0A0H2S8P7</accession>
<evidence type="ECO:0000313" key="4">
    <source>
        <dbReference type="Proteomes" id="UP000053477"/>
    </source>
</evidence>
<evidence type="ECO:0000256" key="2">
    <source>
        <dbReference type="SAM" id="Phobius"/>
    </source>
</evidence>
<dbReference type="AlphaFoldDB" id="A0A0H2S8P7"/>
<evidence type="ECO:0000256" key="1">
    <source>
        <dbReference type="SAM" id="MobiDB-lite"/>
    </source>
</evidence>
<organism evidence="3 4">
    <name type="scientific">Schizopora paradoxa</name>
    <dbReference type="NCBI Taxonomy" id="27342"/>
    <lineage>
        <taxon>Eukaryota</taxon>
        <taxon>Fungi</taxon>
        <taxon>Dikarya</taxon>
        <taxon>Basidiomycota</taxon>
        <taxon>Agaricomycotina</taxon>
        <taxon>Agaricomycetes</taxon>
        <taxon>Hymenochaetales</taxon>
        <taxon>Schizoporaceae</taxon>
        <taxon>Schizopora</taxon>
    </lineage>
</organism>
<feature type="transmembrane region" description="Helical" evidence="2">
    <location>
        <begin position="82"/>
        <end position="106"/>
    </location>
</feature>
<dbReference type="STRING" id="27342.A0A0H2S8P7"/>
<feature type="region of interest" description="Disordered" evidence="1">
    <location>
        <begin position="15"/>
        <end position="37"/>
    </location>
</feature>
<dbReference type="Proteomes" id="UP000053477">
    <property type="component" value="Unassembled WGS sequence"/>
</dbReference>
<reference evidence="3 4" key="1">
    <citation type="submission" date="2015-04" db="EMBL/GenBank/DDBJ databases">
        <title>Complete genome sequence of Schizopora paradoxa KUC8140, a cosmopolitan wood degrader in East Asia.</title>
        <authorList>
            <consortium name="DOE Joint Genome Institute"/>
            <person name="Min B."/>
            <person name="Park H."/>
            <person name="Jang Y."/>
            <person name="Kim J.-J."/>
            <person name="Kim K.H."/>
            <person name="Pangilinan J."/>
            <person name="Lipzen A."/>
            <person name="Riley R."/>
            <person name="Grigoriev I.V."/>
            <person name="Spatafora J.W."/>
            <person name="Choi I.-G."/>
        </authorList>
    </citation>
    <scope>NUCLEOTIDE SEQUENCE [LARGE SCALE GENOMIC DNA]</scope>
    <source>
        <strain evidence="3 4">KUC8140</strain>
    </source>
</reference>
<proteinExistence type="predicted"/>
<name>A0A0H2S8P7_9AGAM</name>
<dbReference type="OrthoDB" id="3233661at2759"/>
<dbReference type="EMBL" id="KQ085882">
    <property type="protein sequence ID" value="KLO20309.1"/>
    <property type="molecule type" value="Genomic_DNA"/>
</dbReference>
<keyword evidence="2" id="KW-1133">Transmembrane helix</keyword>